<keyword evidence="1" id="KW-1133">Transmembrane helix</keyword>
<sequence>MELKDLFLTPLYLGLFYGLAFALRKRFTNSITKKYFIPALSVKFLGAIALGLIYQFYYNGGDTYNYFTHVKLIYQAFVDSPAAGLKLIFAKAEYDPLTARYTGQMYWYNAPTEYFVARVGGFCALFCFGTYTIVSLFFALLSFSGMWAMYLTFLRIYPLAYKKLAIAVFFLPSVFFWGSGLMKDSLCMGALGWTFYGFYHLLIVRKNMLTALIMGGIGIYILMSVKVYILLSFMPPALLWVFNENNQRIKSAALRMLLKPLFIVLGLGAGYIGATNLTAGDDKYDVEKIGERTKINQEYLTTQATNGSAYNIGEFDGSPGSLVRVAPQAIIVSIYRPFLFEVRNPVMLLSALEATLFIYLTITLFYRTGLLKSFRLIAARPVLLFSFLFCIIFAIGVGTNSGNFGTLVRYKIPLMPFYLSALYIMQFMAQPQPRRAKPALRAQVNNARKLGRLATTE</sequence>
<feature type="transmembrane region" description="Helical" evidence="1">
    <location>
        <begin position="410"/>
        <end position="429"/>
    </location>
</feature>
<keyword evidence="1" id="KW-0812">Transmembrane</keyword>
<evidence type="ECO:0000313" key="2">
    <source>
        <dbReference type="EMBL" id="TGE07959.1"/>
    </source>
</evidence>
<feature type="transmembrane region" description="Helical" evidence="1">
    <location>
        <begin position="378"/>
        <end position="398"/>
    </location>
</feature>
<keyword evidence="3" id="KW-1185">Reference proteome</keyword>
<keyword evidence="1" id="KW-0472">Membrane</keyword>
<feature type="transmembrane region" description="Helical" evidence="1">
    <location>
        <begin position="346"/>
        <end position="366"/>
    </location>
</feature>
<feature type="transmembrane region" description="Helical" evidence="1">
    <location>
        <begin position="6"/>
        <end position="23"/>
    </location>
</feature>
<feature type="transmembrane region" description="Helical" evidence="1">
    <location>
        <begin position="208"/>
        <end position="231"/>
    </location>
</feature>
<feature type="transmembrane region" description="Helical" evidence="1">
    <location>
        <begin position="164"/>
        <end position="182"/>
    </location>
</feature>
<evidence type="ECO:0008006" key="4">
    <source>
        <dbReference type="Google" id="ProtNLM"/>
    </source>
</evidence>
<organism evidence="2 3">
    <name type="scientific">Hymenobacter fodinae</name>
    <dbReference type="NCBI Taxonomy" id="2510796"/>
    <lineage>
        <taxon>Bacteria</taxon>
        <taxon>Pseudomonadati</taxon>
        <taxon>Bacteroidota</taxon>
        <taxon>Cytophagia</taxon>
        <taxon>Cytophagales</taxon>
        <taxon>Hymenobacteraceae</taxon>
        <taxon>Hymenobacter</taxon>
    </lineage>
</organism>
<name>A0A4Z0P726_9BACT</name>
<feature type="transmembrane region" description="Helical" evidence="1">
    <location>
        <begin position="35"/>
        <end position="57"/>
    </location>
</feature>
<proteinExistence type="predicted"/>
<feature type="transmembrane region" description="Helical" evidence="1">
    <location>
        <begin position="115"/>
        <end position="143"/>
    </location>
</feature>
<dbReference type="RefSeq" id="WP_135433530.1">
    <property type="nucleotide sequence ID" value="NZ_SRLA01000002.1"/>
</dbReference>
<dbReference type="AlphaFoldDB" id="A0A4Z0P726"/>
<evidence type="ECO:0000256" key="1">
    <source>
        <dbReference type="SAM" id="Phobius"/>
    </source>
</evidence>
<dbReference type="OrthoDB" id="3862418at2"/>
<dbReference type="Proteomes" id="UP000298337">
    <property type="component" value="Unassembled WGS sequence"/>
</dbReference>
<dbReference type="EMBL" id="SRLA01000002">
    <property type="protein sequence ID" value="TGE07959.1"/>
    <property type="molecule type" value="Genomic_DNA"/>
</dbReference>
<accession>A0A4Z0P726</accession>
<reference evidence="2 3" key="1">
    <citation type="submission" date="2019-04" db="EMBL/GenBank/DDBJ databases">
        <authorList>
            <person name="Feng G."/>
            <person name="Zhang J."/>
            <person name="Zhu H."/>
        </authorList>
    </citation>
    <scope>NUCLEOTIDE SEQUENCE [LARGE SCALE GENOMIC DNA]</scope>
    <source>
        <strain evidence="2 3">92R-1</strain>
    </source>
</reference>
<evidence type="ECO:0000313" key="3">
    <source>
        <dbReference type="Proteomes" id="UP000298337"/>
    </source>
</evidence>
<comment type="caution">
    <text evidence="2">The sequence shown here is derived from an EMBL/GenBank/DDBJ whole genome shotgun (WGS) entry which is preliminary data.</text>
</comment>
<feature type="transmembrane region" description="Helical" evidence="1">
    <location>
        <begin position="252"/>
        <end position="274"/>
    </location>
</feature>
<gene>
    <name evidence="2" type="ORF">EU556_09435</name>
</gene>
<protein>
    <recommendedName>
        <fullName evidence="4">Glycosyltransferase RgtA/B/C/D-like domain-containing protein</fullName>
    </recommendedName>
</protein>